<reference evidence="2" key="1">
    <citation type="journal article" date="2022" name="Mol. Ecol. Resour.">
        <title>The genomes of chicory, endive, great burdock and yacon provide insights into Asteraceae palaeo-polyploidization history and plant inulin production.</title>
        <authorList>
            <person name="Fan W."/>
            <person name="Wang S."/>
            <person name="Wang H."/>
            <person name="Wang A."/>
            <person name="Jiang F."/>
            <person name="Liu H."/>
            <person name="Zhao H."/>
            <person name="Xu D."/>
            <person name="Zhang Y."/>
        </authorList>
    </citation>
    <scope>NUCLEOTIDE SEQUENCE [LARGE SCALE GENOMIC DNA]</scope>
    <source>
        <strain evidence="2">cv. Niubang</strain>
    </source>
</reference>
<accession>A0ACB8XG30</accession>
<name>A0ACB8XG30_ARCLA</name>
<comment type="caution">
    <text evidence="1">The sequence shown here is derived from an EMBL/GenBank/DDBJ whole genome shotgun (WGS) entry which is preliminary data.</text>
</comment>
<evidence type="ECO:0000313" key="1">
    <source>
        <dbReference type="EMBL" id="KAI3665945.1"/>
    </source>
</evidence>
<reference evidence="1 2" key="2">
    <citation type="journal article" date="2022" name="Mol. Ecol. Resour.">
        <title>The genomes of chicory, endive, great burdock and yacon provide insights into Asteraceae paleo-polyploidization history and plant inulin production.</title>
        <authorList>
            <person name="Fan W."/>
            <person name="Wang S."/>
            <person name="Wang H."/>
            <person name="Wang A."/>
            <person name="Jiang F."/>
            <person name="Liu H."/>
            <person name="Zhao H."/>
            <person name="Xu D."/>
            <person name="Zhang Y."/>
        </authorList>
    </citation>
    <scope>NUCLEOTIDE SEQUENCE [LARGE SCALE GENOMIC DNA]</scope>
    <source>
        <strain evidence="2">cv. Niubang</strain>
    </source>
</reference>
<evidence type="ECO:0000313" key="2">
    <source>
        <dbReference type="Proteomes" id="UP001055879"/>
    </source>
</evidence>
<dbReference type="EMBL" id="CM042064">
    <property type="protein sequence ID" value="KAI3665945.1"/>
    <property type="molecule type" value="Genomic_DNA"/>
</dbReference>
<dbReference type="Proteomes" id="UP001055879">
    <property type="component" value="Linkage Group LG18"/>
</dbReference>
<protein>
    <submittedName>
        <fullName evidence="1">Uncharacterized protein</fullName>
    </submittedName>
</protein>
<keyword evidence="2" id="KW-1185">Reference proteome</keyword>
<gene>
    <name evidence="1" type="ORF">L6452_44580</name>
</gene>
<proteinExistence type="predicted"/>
<organism evidence="1 2">
    <name type="scientific">Arctium lappa</name>
    <name type="common">Greater burdock</name>
    <name type="synonym">Lappa major</name>
    <dbReference type="NCBI Taxonomy" id="4217"/>
    <lineage>
        <taxon>Eukaryota</taxon>
        <taxon>Viridiplantae</taxon>
        <taxon>Streptophyta</taxon>
        <taxon>Embryophyta</taxon>
        <taxon>Tracheophyta</taxon>
        <taxon>Spermatophyta</taxon>
        <taxon>Magnoliopsida</taxon>
        <taxon>eudicotyledons</taxon>
        <taxon>Gunneridae</taxon>
        <taxon>Pentapetalae</taxon>
        <taxon>asterids</taxon>
        <taxon>campanulids</taxon>
        <taxon>Asterales</taxon>
        <taxon>Asteraceae</taxon>
        <taxon>Carduoideae</taxon>
        <taxon>Cardueae</taxon>
        <taxon>Arctiinae</taxon>
        <taxon>Arctium</taxon>
    </lineage>
</organism>
<sequence length="661" mass="73039">MIVSMLSKMKPNPIWVFLILLFFFLQITKSIEVDAIDALVSFFEDLSGNLSLSSPVSGWIRTSDPCESKWTGIVCYDQTPSVKSITFESFNLSGTFKPNTICSIPSLATSIVFISLNNNNLDGENLEAVSNCKKLTHLYTSRNRFSGILPDSLSHLNNLKRLDISNNRFSGSLSSLPRISGLIEFIAQNNQLSGSIPEFDFSNLVTFNVSNNNLSGPIPPGGDLFTAASYLGNPQLCGDPLPNPCESETQRATPPNAAENSDDRKKSGPNSAEILMYSGYVLVGLGLFLVIVIKLCKKGTKKEELVEEGDNHRSKEDVDASQTPTFASNEFRSVAMSKSEVFAGNSVESGPVSSSLIVLTSPEVNGLKFEELLKAPAELLGRGKYGSVYKVKCEEHGMTLVVKRIKDWSLPSNDFKSRMKRLNHVKHPNLLPVVAFYCSKQEKLLVYEYQPNGSLLKFLHGMPTGQTFDWSGRLGVASTIAEVLAFMHDELHQDGIPHGNLKSSNILFNKNMEPCISEYGLMAINNPDNSPAIDIVNNTSQLNPDQIESAFRADIHALGVILLELLTGKRPMVQNNGMDLAKWVVSVVKEEWTVEVFDRALIREGASEERMVNLLQVAIKCVDRSPDSRPSINQIALMINNIKEEDERSMDVSESPFEIRN</sequence>